<dbReference type="EMBL" id="JANPWE010000001">
    <property type="protein sequence ID" value="MCR6544242.1"/>
    <property type="molecule type" value="Genomic_DNA"/>
</dbReference>
<reference evidence="2 3" key="1">
    <citation type="submission" date="2022-08" db="EMBL/GenBank/DDBJ databases">
        <title>Proteogenomics of the novel Dehalobacterium formicoaceticum strain EZ94 highlights a key role of methyltransferases during anaerobic dichloromethane degradation.</title>
        <authorList>
            <person name="Wasmund K."/>
        </authorList>
    </citation>
    <scope>NUCLEOTIDE SEQUENCE [LARGE SCALE GENOMIC DNA]</scope>
    <source>
        <strain evidence="2 3">EZ94</strain>
    </source>
</reference>
<name>A0ABT1Y052_9FIRM</name>
<feature type="transmembrane region" description="Helical" evidence="1">
    <location>
        <begin position="39"/>
        <end position="61"/>
    </location>
</feature>
<keyword evidence="1" id="KW-0812">Transmembrane</keyword>
<feature type="transmembrane region" description="Helical" evidence="1">
    <location>
        <begin position="81"/>
        <end position="104"/>
    </location>
</feature>
<protein>
    <submittedName>
        <fullName evidence="2">YeeE/YedE family protein</fullName>
    </submittedName>
</protein>
<keyword evidence="3" id="KW-1185">Reference proteome</keyword>
<dbReference type="InterPro" id="IPR007272">
    <property type="entry name" value="Sulf_transp_TsuA/YedE"/>
</dbReference>
<accession>A0ABT1Y052</accession>
<proteinExistence type="predicted"/>
<evidence type="ECO:0000313" key="3">
    <source>
        <dbReference type="Proteomes" id="UP001524944"/>
    </source>
</evidence>
<gene>
    <name evidence="2" type="ORF">NVS47_01725</name>
</gene>
<evidence type="ECO:0000256" key="1">
    <source>
        <dbReference type="SAM" id="Phobius"/>
    </source>
</evidence>
<dbReference type="RefSeq" id="WP_257911838.1">
    <property type="nucleotide sequence ID" value="NZ_JANPWE010000001.1"/>
</dbReference>
<dbReference type="Pfam" id="PF04143">
    <property type="entry name" value="Sulf_transp"/>
    <property type="match status" value="1"/>
</dbReference>
<organism evidence="2 3">
    <name type="scientific">Dehalobacterium formicoaceticum</name>
    <dbReference type="NCBI Taxonomy" id="51515"/>
    <lineage>
        <taxon>Bacteria</taxon>
        <taxon>Bacillati</taxon>
        <taxon>Bacillota</taxon>
        <taxon>Clostridia</taxon>
        <taxon>Eubacteriales</taxon>
        <taxon>Peptococcaceae</taxon>
        <taxon>Dehalobacterium</taxon>
    </lineage>
</organism>
<keyword evidence="1" id="KW-1133">Transmembrane helix</keyword>
<dbReference type="Proteomes" id="UP001524944">
    <property type="component" value="Unassembled WGS sequence"/>
</dbReference>
<keyword evidence="1" id="KW-0472">Membrane</keyword>
<sequence length="129" mass="13562">MSRNMAFLLFGTVFGFALSRVGASNYDLIYAMFSGQDFKLALVIITAIVTAAIGMKILALAGNKGFRGQEITVSKKPLNKYNIYGGLIFGTGWAMSGACPGTALAQVGEGKLLGLFTCSVSSSGLIYMP</sequence>
<comment type="caution">
    <text evidence="2">The sequence shown here is derived from an EMBL/GenBank/DDBJ whole genome shotgun (WGS) entry which is preliminary data.</text>
</comment>
<evidence type="ECO:0000313" key="2">
    <source>
        <dbReference type="EMBL" id="MCR6544242.1"/>
    </source>
</evidence>